<gene>
    <name evidence="1" type="ORF">SCF082_LOCUS12698</name>
</gene>
<sequence>MVSCRDAIRQARVTRVKSKGLQALRDVNLKHSENGAHRVFRTFGQSLPVKISKTDVESMKDFPYVRFSSWMKYLIEEDYMEHLVGVSDLAEMKKTLTLFWKRYQMSNPNHRMFHSDTGAACHPEVTIPILHHGDEGRSHKKKQIMILSLVGILGRGTSRCNRSTDEGSAMDESSPLHLSMLGDSLQNHFLFAALPIKLYNQTDSLYQVLSLMGDEMDALFNQGVLIGQQRYFVAMLGVKGDSPYLAKSGRFERTFCRRPTKHVSQSLCIGICHRCLAGREGWVVDLPYEEFGAEFPTWSITEALEKPYVVPSPLLRVPFLKEDADDGDLSFWQFDLFHNIHLGMGKNFISSAVCICIELLDGSLERAFQSLTLDFQQYCRSNHESPYHKKLSPSLFGVDSGFNQTPEAGWSKGDFTRLVLKWFEDYAKREVLGKTQDPICLACVEATQAINECLSGLYSEGLFLKAERAEFLARRGLKFLEKYSQLALMCFRVGKRRFPLIPKGHYCHHQFLDLLRESRKGQWCLNTLAYSNQMAEDFVGKSSRVSRRVSPRTTSLRVIQRLFLLMRDANSSLYAGGKVEI</sequence>
<evidence type="ECO:0000313" key="1">
    <source>
        <dbReference type="EMBL" id="CAK9015292.1"/>
    </source>
</evidence>
<dbReference type="EMBL" id="CAXAMM010007779">
    <property type="protein sequence ID" value="CAK9015292.1"/>
    <property type="molecule type" value="Genomic_DNA"/>
</dbReference>
<evidence type="ECO:0000313" key="2">
    <source>
        <dbReference type="Proteomes" id="UP001642464"/>
    </source>
</evidence>
<protein>
    <submittedName>
        <fullName evidence="1">Uncharacterized protein</fullName>
    </submittedName>
</protein>
<dbReference type="Proteomes" id="UP001642464">
    <property type="component" value="Unassembled WGS sequence"/>
</dbReference>
<comment type="caution">
    <text evidence="1">The sequence shown here is derived from an EMBL/GenBank/DDBJ whole genome shotgun (WGS) entry which is preliminary data.</text>
</comment>
<keyword evidence="2" id="KW-1185">Reference proteome</keyword>
<organism evidence="1 2">
    <name type="scientific">Durusdinium trenchii</name>
    <dbReference type="NCBI Taxonomy" id="1381693"/>
    <lineage>
        <taxon>Eukaryota</taxon>
        <taxon>Sar</taxon>
        <taxon>Alveolata</taxon>
        <taxon>Dinophyceae</taxon>
        <taxon>Suessiales</taxon>
        <taxon>Symbiodiniaceae</taxon>
        <taxon>Durusdinium</taxon>
    </lineage>
</organism>
<reference evidence="1 2" key="1">
    <citation type="submission" date="2024-02" db="EMBL/GenBank/DDBJ databases">
        <authorList>
            <person name="Chen Y."/>
            <person name="Shah S."/>
            <person name="Dougan E. K."/>
            <person name="Thang M."/>
            <person name="Chan C."/>
        </authorList>
    </citation>
    <scope>NUCLEOTIDE SEQUENCE [LARGE SCALE GENOMIC DNA]</scope>
</reference>
<proteinExistence type="predicted"/>
<name>A0ABP0JME8_9DINO</name>
<accession>A0ABP0JME8</accession>